<keyword evidence="2" id="KW-1185">Reference proteome</keyword>
<evidence type="ECO:0000313" key="1">
    <source>
        <dbReference type="EMBL" id="ODP29945.1"/>
    </source>
</evidence>
<comment type="caution">
    <text evidence="1">The sequence shown here is derived from an EMBL/GenBank/DDBJ whole genome shotgun (WGS) entry which is preliminary data.</text>
</comment>
<dbReference type="Proteomes" id="UP000094578">
    <property type="component" value="Unassembled WGS sequence"/>
</dbReference>
<accession>A0A1E3L9U2</accession>
<sequence length="50" mass="5485">MSLKSKPAWWIKVATASVLLCAVDIVRSRKVVSQPFPNTVDPSTDDDLAK</sequence>
<gene>
    <name evidence="1" type="ORF">PTI45_00720</name>
</gene>
<organism evidence="1 2">
    <name type="scientific">Paenibacillus nuruki</name>
    <dbReference type="NCBI Taxonomy" id="1886670"/>
    <lineage>
        <taxon>Bacteria</taxon>
        <taxon>Bacillati</taxon>
        <taxon>Bacillota</taxon>
        <taxon>Bacilli</taxon>
        <taxon>Bacillales</taxon>
        <taxon>Paenibacillaceae</taxon>
        <taxon>Paenibacillus</taxon>
    </lineage>
</organism>
<dbReference type="AlphaFoldDB" id="A0A1E3L9U2"/>
<proteinExistence type="predicted"/>
<reference evidence="1 2" key="1">
    <citation type="submission" date="2016-08" db="EMBL/GenBank/DDBJ databases">
        <title>Genome sequencing of Paenibacillus sp. TI45-13ar, isolated from Korean traditional nuruk.</title>
        <authorList>
            <person name="Kim S.-J."/>
        </authorList>
    </citation>
    <scope>NUCLEOTIDE SEQUENCE [LARGE SCALE GENOMIC DNA]</scope>
    <source>
        <strain evidence="1 2">TI45-13ar</strain>
    </source>
</reference>
<protein>
    <submittedName>
        <fullName evidence="1">Uncharacterized protein</fullName>
    </submittedName>
</protein>
<evidence type="ECO:0000313" key="2">
    <source>
        <dbReference type="Proteomes" id="UP000094578"/>
    </source>
</evidence>
<name>A0A1E3L9U2_9BACL</name>
<dbReference type="EMBL" id="MDER01000027">
    <property type="protein sequence ID" value="ODP29945.1"/>
    <property type="molecule type" value="Genomic_DNA"/>
</dbReference>
<dbReference type="RefSeq" id="WP_175425111.1">
    <property type="nucleotide sequence ID" value="NZ_MDER01000027.1"/>
</dbReference>